<evidence type="ECO:0000313" key="6">
    <source>
        <dbReference type="EMBL" id="MBO8454160.1"/>
    </source>
</evidence>
<protein>
    <submittedName>
        <fullName evidence="6">NAD(P)/FAD-dependent oxidoreductase</fullName>
    </submittedName>
</protein>
<evidence type="ECO:0000256" key="1">
    <source>
        <dbReference type="ARBA" id="ARBA00022630"/>
    </source>
</evidence>
<keyword evidence="2" id="KW-0732">Signal</keyword>
<evidence type="ECO:0000256" key="4">
    <source>
        <dbReference type="ARBA" id="ARBA00022857"/>
    </source>
</evidence>
<gene>
    <name evidence="6" type="ORF">IAC07_05480</name>
</gene>
<dbReference type="Proteomes" id="UP000771749">
    <property type="component" value="Unassembled WGS sequence"/>
</dbReference>
<comment type="caution">
    <text evidence="6">The sequence shown here is derived from an EMBL/GenBank/DDBJ whole genome shotgun (WGS) entry which is preliminary data.</text>
</comment>
<organism evidence="6 7">
    <name type="scientific">Candidatus Cryptobacteroides gallistercoris</name>
    <dbReference type="NCBI Taxonomy" id="2840765"/>
    <lineage>
        <taxon>Bacteria</taxon>
        <taxon>Pseudomonadati</taxon>
        <taxon>Bacteroidota</taxon>
        <taxon>Bacteroidia</taxon>
        <taxon>Bacteroidales</taxon>
        <taxon>Candidatus Cryptobacteroides</taxon>
    </lineage>
</organism>
<dbReference type="PANTHER" id="PTHR46091:SF3">
    <property type="entry name" value="AMINE OXIDASE DOMAIN-CONTAINING PROTEIN"/>
    <property type="match status" value="1"/>
</dbReference>
<dbReference type="Gene3D" id="3.50.50.60">
    <property type="entry name" value="FAD/NAD(P)-binding domain"/>
    <property type="match status" value="2"/>
</dbReference>
<evidence type="ECO:0000256" key="5">
    <source>
        <dbReference type="ARBA" id="ARBA00023027"/>
    </source>
</evidence>
<reference evidence="6" key="2">
    <citation type="journal article" date="2021" name="PeerJ">
        <title>Extensive microbial diversity within the chicken gut microbiome revealed by metagenomics and culture.</title>
        <authorList>
            <person name="Gilroy R."/>
            <person name="Ravi A."/>
            <person name="Getino M."/>
            <person name="Pursley I."/>
            <person name="Horton D.L."/>
            <person name="Alikhan N.F."/>
            <person name="Baker D."/>
            <person name="Gharbi K."/>
            <person name="Hall N."/>
            <person name="Watson M."/>
            <person name="Adriaenssens E.M."/>
            <person name="Foster-Nyarko E."/>
            <person name="Jarju S."/>
            <person name="Secka A."/>
            <person name="Antonio M."/>
            <person name="Oren A."/>
            <person name="Chaudhuri R.R."/>
            <person name="La Ragione R."/>
            <person name="Hildebrand F."/>
            <person name="Pallen M.J."/>
        </authorList>
    </citation>
    <scope>NUCLEOTIDE SEQUENCE</scope>
    <source>
        <strain evidence="6">F1-3629</strain>
    </source>
</reference>
<keyword evidence="5" id="KW-0520">NAD</keyword>
<keyword evidence="4" id="KW-0521">NADP</keyword>
<evidence type="ECO:0000313" key="7">
    <source>
        <dbReference type="Proteomes" id="UP000771749"/>
    </source>
</evidence>
<sequence length="500" mass="55498">MKYDVVIIGSGLGGLECGAVLSREGYNVCVLEKNRLLGGCLQTFVRHGYSLDTGLHYIGSLGDGQILNQCFRYFGIMDGLKLRKLDDSAFDKIWFRGRTYDYASGPERFADTLAEYFPHEKEGLEDYVRKVSEVGHLVSVDNLGRGFVSSREGLKYMYISASEAISSSVKDPVLRNVLGGNCLLYGGERGRSSFYEHGMIMSSYLDGAWRCVDGGMQIADLLAVNIRACGGTVMNCRKATGIAVEDGHVTGVYTEGQDGTSEFIEAANVISDIHPLNTLAMLDRNGSLKPAYRMRLESLENTYGVFTLYLMMEPGTSPYLNHNIYFHRGADVWYSRSDGRGFFKSCLLSEQPLSSDPAHTRVISVMAPMYIDELRQWEDTSPGDRGDSYREFKDSRSAELMAFLEECGMEIEGRIMHTFATTPLSYRDFTGTCEGSAYGFLKDCANPLLSMISPRTRLGNLFFTGQNVNVHGVMGVTLSSIMTCSELLGQEYLTKRIAYA</sequence>
<accession>A0A940DQA2</accession>
<dbReference type="Pfam" id="PF13450">
    <property type="entry name" value="NAD_binding_8"/>
    <property type="match status" value="1"/>
</dbReference>
<keyword evidence="3" id="KW-0274">FAD</keyword>
<dbReference type="SUPFAM" id="SSF51905">
    <property type="entry name" value="FAD/NAD(P)-binding domain"/>
    <property type="match status" value="1"/>
</dbReference>
<evidence type="ECO:0000256" key="2">
    <source>
        <dbReference type="ARBA" id="ARBA00022729"/>
    </source>
</evidence>
<keyword evidence="1" id="KW-0285">Flavoprotein</keyword>
<proteinExistence type="predicted"/>
<dbReference type="PANTHER" id="PTHR46091">
    <property type="entry name" value="BLR7054 PROTEIN"/>
    <property type="match status" value="1"/>
</dbReference>
<evidence type="ECO:0000256" key="3">
    <source>
        <dbReference type="ARBA" id="ARBA00022827"/>
    </source>
</evidence>
<dbReference type="InterPro" id="IPR036188">
    <property type="entry name" value="FAD/NAD-bd_sf"/>
</dbReference>
<dbReference type="EMBL" id="JADIMJ010000081">
    <property type="protein sequence ID" value="MBO8454160.1"/>
    <property type="molecule type" value="Genomic_DNA"/>
</dbReference>
<reference evidence="6" key="1">
    <citation type="submission" date="2020-10" db="EMBL/GenBank/DDBJ databases">
        <authorList>
            <person name="Gilroy R."/>
        </authorList>
    </citation>
    <scope>NUCLEOTIDE SEQUENCE</scope>
    <source>
        <strain evidence="6">F1-3629</strain>
    </source>
</reference>
<dbReference type="AlphaFoldDB" id="A0A940DQA2"/>
<name>A0A940DQA2_9BACT</name>
<dbReference type="InterPro" id="IPR052206">
    <property type="entry name" value="Retinol_saturase"/>
</dbReference>